<evidence type="ECO:0000313" key="9">
    <source>
        <dbReference type="RefSeq" id="XP_010505918.1"/>
    </source>
</evidence>
<protein>
    <submittedName>
        <fullName evidence="9">65-kDa microtubule-associated protein 5-like</fullName>
    </submittedName>
</protein>
<accession>A0ABM0YU55</accession>
<feature type="region of interest" description="Disordered" evidence="7">
    <location>
        <begin position="1"/>
        <end position="27"/>
    </location>
</feature>
<name>A0ABM0YU55_CAMSA</name>
<dbReference type="RefSeq" id="XP_010505918.1">
    <property type="nucleotide sequence ID" value="XM_010507616.2"/>
</dbReference>
<dbReference type="Proteomes" id="UP000694864">
    <property type="component" value="Chromosome 4"/>
</dbReference>
<gene>
    <name evidence="9" type="primary">LOC104782627</name>
</gene>
<evidence type="ECO:0000256" key="7">
    <source>
        <dbReference type="SAM" id="MobiDB-lite"/>
    </source>
</evidence>
<feature type="region of interest" description="Disordered" evidence="7">
    <location>
        <begin position="516"/>
        <end position="551"/>
    </location>
</feature>
<feature type="coiled-coil region" evidence="6">
    <location>
        <begin position="136"/>
        <end position="163"/>
    </location>
</feature>
<evidence type="ECO:0000256" key="5">
    <source>
        <dbReference type="ARBA" id="ARBA00023212"/>
    </source>
</evidence>
<comment type="similarity">
    <text evidence="2">Belongs to the MAP65/ASE1 family.</text>
</comment>
<evidence type="ECO:0000256" key="3">
    <source>
        <dbReference type="ARBA" id="ARBA00022701"/>
    </source>
</evidence>
<evidence type="ECO:0000256" key="4">
    <source>
        <dbReference type="ARBA" id="ARBA00023054"/>
    </source>
</evidence>
<sequence length="551" mass="61729">MKNREIEPSLGLPAPEQVAPPPESLTTSRASLLDTTASSSLLVELLKSHSCSFCSGMENPEFEPSVDLPVPEQVAPPPISSITSRASLPGTTATARSSLLKELQNLWIDIGESYNERVKMTLELEQECLDIYTKKVEETRKYRAELQRSLAEAEAEVTSLTSALGVQVSFSWKAGTLKHRISTIKPVLEDLRLKKDLIWKEFSVILTQIAEISSHIAGNDYPGNSAELTQINLDGLRAHLQYLHNEKAARLQKVNSHLSAIHELSEIMSFDFPEALIKVHKSLTGVSKSISDVTLARLTKLVESQKKEKCRRLFQLRGLLRNMHELWELMKTPVDERRRFDRLSSLLSHAADDALEKGCLGLDIVREAKDEVEILNALKESMAIDRTRVSDPAEQLQPGKQVILQGEQPANPDAQGEGCKQIDEANACEFVGYAVRMIESWKEPFQNSGNERSLKVLEDFQKLFASFYSLPEIEEHMSATYGSAAAAATVIPYFENIVKSAGGLDIGADEYKRYSLERSRQRRESRDKEENGERKSKEEEIGIEEIGYSDR</sequence>
<dbReference type="PANTHER" id="PTHR19321:SF4">
    <property type="entry name" value="65-KDA MICROTUBULE-ASSOCIATED PROTEIN 5"/>
    <property type="match status" value="1"/>
</dbReference>
<keyword evidence="8" id="KW-1185">Reference proteome</keyword>
<evidence type="ECO:0000256" key="1">
    <source>
        <dbReference type="ARBA" id="ARBA00004245"/>
    </source>
</evidence>
<evidence type="ECO:0000256" key="2">
    <source>
        <dbReference type="ARBA" id="ARBA00006187"/>
    </source>
</evidence>
<evidence type="ECO:0000313" key="8">
    <source>
        <dbReference type="Proteomes" id="UP000694864"/>
    </source>
</evidence>
<proteinExistence type="inferred from homology"/>
<reference evidence="8" key="1">
    <citation type="journal article" date="2014" name="Nat. Commun.">
        <title>The emerging biofuel crop Camelina sativa retains a highly undifferentiated hexaploid genome structure.</title>
        <authorList>
            <person name="Kagale S."/>
            <person name="Koh C."/>
            <person name="Nixon J."/>
            <person name="Bollina V."/>
            <person name="Clarke W.E."/>
            <person name="Tuteja R."/>
            <person name="Spillane C."/>
            <person name="Robinson S.J."/>
            <person name="Links M.G."/>
            <person name="Clarke C."/>
            <person name="Higgins E.E."/>
            <person name="Huebert T."/>
            <person name="Sharpe A.G."/>
            <person name="Parkin I.A."/>
        </authorList>
    </citation>
    <scope>NUCLEOTIDE SEQUENCE [LARGE SCALE GENOMIC DNA]</scope>
    <source>
        <strain evidence="8">cv. DH55</strain>
    </source>
</reference>
<evidence type="ECO:0000256" key="6">
    <source>
        <dbReference type="SAM" id="Coils"/>
    </source>
</evidence>
<dbReference type="PANTHER" id="PTHR19321">
    <property type="entry name" value="PROTEIN REGULATOR OF CYTOKINESIS 1 PRC1-RELATED"/>
    <property type="match status" value="1"/>
</dbReference>
<dbReference type="GeneID" id="104782627"/>
<keyword evidence="3" id="KW-0493">Microtubule</keyword>
<keyword evidence="5" id="KW-0206">Cytoskeleton</keyword>
<dbReference type="InterPro" id="IPR007145">
    <property type="entry name" value="MAP65_Ase1_PRC1"/>
</dbReference>
<organism evidence="8 9">
    <name type="scientific">Camelina sativa</name>
    <name type="common">False flax</name>
    <name type="synonym">Myagrum sativum</name>
    <dbReference type="NCBI Taxonomy" id="90675"/>
    <lineage>
        <taxon>Eukaryota</taxon>
        <taxon>Viridiplantae</taxon>
        <taxon>Streptophyta</taxon>
        <taxon>Embryophyta</taxon>
        <taxon>Tracheophyta</taxon>
        <taxon>Spermatophyta</taxon>
        <taxon>Magnoliopsida</taxon>
        <taxon>eudicotyledons</taxon>
        <taxon>Gunneridae</taxon>
        <taxon>Pentapetalae</taxon>
        <taxon>rosids</taxon>
        <taxon>malvids</taxon>
        <taxon>Brassicales</taxon>
        <taxon>Brassicaceae</taxon>
        <taxon>Camelineae</taxon>
        <taxon>Camelina</taxon>
    </lineage>
</organism>
<reference evidence="9" key="2">
    <citation type="submission" date="2025-08" db="UniProtKB">
        <authorList>
            <consortium name="RefSeq"/>
        </authorList>
    </citation>
    <scope>IDENTIFICATION</scope>
    <source>
        <tissue evidence="9">Leaf</tissue>
    </source>
</reference>
<feature type="compositionally biased region" description="Basic and acidic residues" evidence="7">
    <location>
        <begin position="516"/>
        <end position="540"/>
    </location>
</feature>
<keyword evidence="5" id="KW-0963">Cytoplasm</keyword>
<keyword evidence="4 6" id="KW-0175">Coiled coil</keyword>
<dbReference type="Pfam" id="PF03999">
    <property type="entry name" value="MAP65_ASE1"/>
    <property type="match status" value="1"/>
</dbReference>
<comment type="subcellular location">
    <subcellularLocation>
        <location evidence="1">Cytoplasm</location>
        <location evidence="1">Cytoskeleton</location>
    </subcellularLocation>
</comment>